<keyword evidence="7" id="KW-1185">Reference proteome</keyword>
<keyword evidence="2" id="KW-0159">Chromosome partition</keyword>
<accession>A0A3L6Q5A4</accession>
<feature type="region of interest" description="Disordered" evidence="4">
    <location>
        <begin position="303"/>
        <end position="334"/>
    </location>
</feature>
<comment type="caution">
    <text evidence="6">The sequence shown here is derived from an EMBL/GenBank/DDBJ whole genome shotgun (WGS) entry which is preliminary data.</text>
</comment>
<feature type="domain" description="Shugoshin C-terminal" evidence="5">
    <location>
        <begin position="533"/>
        <end position="553"/>
    </location>
</feature>
<protein>
    <submittedName>
        <fullName evidence="6">Shugoshin-1-like isoform X1</fullName>
    </submittedName>
</protein>
<dbReference type="Proteomes" id="UP000275267">
    <property type="component" value="Unassembled WGS sequence"/>
</dbReference>
<dbReference type="PANTHER" id="PTHR34373">
    <property type="entry name" value="SHUGOSHIN 2"/>
    <property type="match status" value="1"/>
</dbReference>
<dbReference type="Pfam" id="PF07557">
    <property type="entry name" value="Shugoshin_C"/>
    <property type="match status" value="1"/>
</dbReference>
<feature type="compositionally biased region" description="Low complexity" evidence="4">
    <location>
        <begin position="26"/>
        <end position="39"/>
    </location>
</feature>
<organism evidence="6 7">
    <name type="scientific">Panicum miliaceum</name>
    <name type="common">Proso millet</name>
    <name type="synonym">Broomcorn millet</name>
    <dbReference type="NCBI Taxonomy" id="4540"/>
    <lineage>
        <taxon>Eukaryota</taxon>
        <taxon>Viridiplantae</taxon>
        <taxon>Streptophyta</taxon>
        <taxon>Embryophyta</taxon>
        <taxon>Tracheophyta</taxon>
        <taxon>Spermatophyta</taxon>
        <taxon>Magnoliopsida</taxon>
        <taxon>Liliopsida</taxon>
        <taxon>Poales</taxon>
        <taxon>Poaceae</taxon>
        <taxon>PACMAD clade</taxon>
        <taxon>Panicoideae</taxon>
        <taxon>Panicodae</taxon>
        <taxon>Paniceae</taxon>
        <taxon>Panicinae</taxon>
        <taxon>Panicum</taxon>
        <taxon>Panicum sect. Panicum</taxon>
    </lineage>
</organism>
<proteinExistence type="inferred from homology"/>
<feature type="compositionally biased region" description="Polar residues" evidence="4">
    <location>
        <begin position="149"/>
        <end position="158"/>
    </location>
</feature>
<dbReference type="STRING" id="4540.A0A3L6Q5A4"/>
<evidence type="ECO:0000259" key="5">
    <source>
        <dbReference type="Pfam" id="PF07557"/>
    </source>
</evidence>
<dbReference type="OrthoDB" id="770508at2759"/>
<feature type="compositionally biased region" description="Basic residues" evidence="4">
    <location>
        <begin position="317"/>
        <end position="328"/>
    </location>
</feature>
<name>A0A3L6Q5A4_PANMI</name>
<comment type="similarity">
    <text evidence="1">Belongs to the shugoshin family.</text>
</comment>
<dbReference type="InterPro" id="IPR044693">
    <property type="entry name" value="SGO_plant"/>
</dbReference>
<evidence type="ECO:0000256" key="1">
    <source>
        <dbReference type="ARBA" id="ARBA00010845"/>
    </source>
</evidence>
<dbReference type="GO" id="GO:0045144">
    <property type="term" value="P:meiotic sister chromatid segregation"/>
    <property type="evidence" value="ECO:0007669"/>
    <property type="project" value="InterPro"/>
</dbReference>
<sequence>MDFEFRSAGAGLTPLRPDSPAPPSSPAAQSAPSPPEFASRALKSNSFPCPDRAAAASTPHTATPLDAPRAEPPAPSPLGRYLGPAPAAGTRSPALLTPGAAVAASLHGRRRLHHRGSAHYPGGAAVGGSNPSLGPPPGKGNKPTALADITNTGKPNASRSISGADVVKLLAWSQENAMLSHLLREKIKIIELSKVEMHKLHLALQASRQQNLQLAQANSQMLAELNTGKDRIKALQHELSCTAALLKVKASEIERKNKTANQRRKEENSQDVLKAIPSKVTAAEAHRIDGSIISAVVESQSAVPSNTGCQEPPQQATKKRKTQRRRSSRLNQGSCEINEVSDKTLLENAAVSSAPSTLSVEKQHGPTIGKDMWKSLQNECNAVVYEVMASEFEEIEIDEQPPKEANLKEIQEACSSVAAVESHQIGDKAHNAKQSHLAESQAFVQSNIIEPHKPPEDTIIRRKSQRRKSSRLNPAPSEDMKSTFETLQEDVITPLAPSSSNVSMEQRADLKQNEACSAMKSTEGRVQGRRSMRRAAEKVISYKEIPLNIKMRRP</sequence>
<feature type="compositionally biased region" description="Low complexity" evidence="4">
    <location>
        <begin position="53"/>
        <end position="64"/>
    </location>
</feature>
<evidence type="ECO:0000313" key="6">
    <source>
        <dbReference type="EMBL" id="RLM73380.1"/>
    </source>
</evidence>
<dbReference type="GO" id="GO:0000775">
    <property type="term" value="C:chromosome, centromeric region"/>
    <property type="evidence" value="ECO:0007669"/>
    <property type="project" value="InterPro"/>
</dbReference>
<feature type="region of interest" description="Disordered" evidence="4">
    <location>
        <begin position="497"/>
        <end position="532"/>
    </location>
</feature>
<keyword evidence="3" id="KW-0175">Coiled coil</keyword>
<evidence type="ECO:0000313" key="7">
    <source>
        <dbReference type="Proteomes" id="UP000275267"/>
    </source>
</evidence>
<evidence type="ECO:0000256" key="2">
    <source>
        <dbReference type="ARBA" id="ARBA00022829"/>
    </source>
</evidence>
<dbReference type="AlphaFoldDB" id="A0A3L6Q5A4"/>
<dbReference type="EMBL" id="PQIB02000013">
    <property type="protein sequence ID" value="RLM73380.1"/>
    <property type="molecule type" value="Genomic_DNA"/>
</dbReference>
<gene>
    <name evidence="6" type="ORF">C2845_PM15G16710</name>
</gene>
<evidence type="ECO:0000256" key="3">
    <source>
        <dbReference type="SAM" id="Coils"/>
    </source>
</evidence>
<dbReference type="GO" id="GO:0005634">
    <property type="term" value="C:nucleus"/>
    <property type="evidence" value="ECO:0007669"/>
    <property type="project" value="InterPro"/>
</dbReference>
<feature type="compositionally biased region" description="Polar residues" evidence="4">
    <location>
        <begin position="303"/>
        <end position="313"/>
    </location>
</feature>
<evidence type="ECO:0000256" key="4">
    <source>
        <dbReference type="SAM" id="MobiDB-lite"/>
    </source>
</evidence>
<reference evidence="7" key="1">
    <citation type="journal article" date="2019" name="Nat. Commun.">
        <title>The genome of broomcorn millet.</title>
        <authorList>
            <person name="Zou C."/>
            <person name="Miki D."/>
            <person name="Li D."/>
            <person name="Tang Q."/>
            <person name="Xiao L."/>
            <person name="Rajput S."/>
            <person name="Deng P."/>
            <person name="Jia W."/>
            <person name="Huang R."/>
            <person name="Zhang M."/>
            <person name="Sun Y."/>
            <person name="Hu J."/>
            <person name="Fu X."/>
            <person name="Schnable P.S."/>
            <person name="Li F."/>
            <person name="Zhang H."/>
            <person name="Feng B."/>
            <person name="Zhu X."/>
            <person name="Liu R."/>
            <person name="Schnable J.C."/>
            <person name="Zhu J.-K."/>
            <person name="Zhang H."/>
        </authorList>
    </citation>
    <scope>NUCLEOTIDE SEQUENCE [LARGE SCALE GENOMIC DNA]</scope>
</reference>
<feature type="region of interest" description="Disordered" evidence="4">
    <location>
        <begin position="1"/>
        <end position="93"/>
    </location>
</feature>
<dbReference type="GO" id="GO:0034090">
    <property type="term" value="P:maintenance of meiotic sister chromatid cohesion"/>
    <property type="evidence" value="ECO:0007669"/>
    <property type="project" value="InterPro"/>
</dbReference>
<feature type="coiled-coil region" evidence="3">
    <location>
        <begin position="243"/>
        <end position="270"/>
    </location>
</feature>
<feature type="region of interest" description="Disordered" evidence="4">
    <location>
        <begin position="463"/>
        <end position="482"/>
    </location>
</feature>
<dbReference type="InterPro" id="IPR011515">
    <property type="entry name" value="Shugoshin_C"/>
</dbReference>
<feature type="region of interest" description="Disordered" evidence="4">
    <location>
        <begin position="112"/>
        <end position="158"/>
    </location>
</feature>
<dbReference type="PANTHER" id="PTHR34373:SF16">
    <property type="entry name" value="SHUGOSHIN-1"/>
    <property type="match status" value="1"/>
</dbReference>